<dbReference type="RefSeq" id="XP_070883171.1">
    <property type="nucleotide sequence ID" value="XM_071029931.1"/>
</dbReference>
<gene>
    <name evidence="1" type="ORF">BJX67DRAFT_361898</name>
</gene>
<dbReference type="GeneID" id="98145003"/>
<organism evidence="1 2">
    <name type="scientific">Aspergillus lucknowensis</name>
    <dbReference type="NCBI Taxonomy" id="176173"/>
    <lineage>
        <taxon>Eukaryota</taxon>
        <taxon>Fungi</taxon>
        <taxon>Dikarya</taxon>
        <taxon>Ascomycota</taxon>
        <taxon>Pezizomycotina</taxon>
        <taxon>Eurotiomycetes</taxon>
        <taxon>Eurotiomycetidae</taxon>
        <taxon>Eurotiales</taxon>
        <taxon>Aspergillaceae</taxon>
        <taxon>Aspergillus</taxon>
        <taxon>Aspergillus subgen. Nidulantes</taxon>
    </lineage>
</organism>
<dbReference type="Proteomes" id="UP001610432">
    <property type="component" value="Unassembled WGS sequence"/>
</dbReference>
<keyword evidence="2" id="KW-1185">Reference proteome</keyword>
<accession>A0ABR4LLE6</accession>
<name>A0ABR4LLE6_9EURO</name>
<reference evidence="1 2" key="1">
    <citation type="submission" date="2024-07" db="EMBL/GenBank/DDBJ databases">
        <title>Section-level genome sequencing and comparative genomics of Aspergillus sections Usti and Cavernicolus.</title>
        <authorList>
            <consortium name="Lawrence Berkeley National Laboratory"/>
            <person name="Nybo J.L."/>
            <person name="Vesth T.C."/>
            <person name="Theobald S."/>
            <person name="Frisvad J.C."/>
            <person name="Larsen T.O."/>
            <person name="Kjaerboelling I."/>
            <person name="Rothschild-Mancinelli K."/>
            <person name="Lyhne E.K."/>
            <person name="Kogle M.E."/>
            <person name="Barry K."/>
            <person name="Clum A."/>
            <person name="Na H."/>
            <person name="Ledsgaard L."/>
            <person name="Lin J."/>
            <person name="Lipzen A."/>
            <person name="Kuo A."/>
            <person name="Riley R."/>
            <person name="Mondo S."/>
            <person name="Labutti K."/>
            <person name="Haridas S."/>
            <person name="Pangalinan J."/>
            <person name="Salamov A.A."/>
            <person name="Simmons B.A."/>
            <person name="Magnuson J.K."/>
            <person name="Chen J."/>
            <person name="Drula E."/>
            <person name="Henrissat B."/>
            <person name="Wiebenga A."/>
            <person name="Lubbers R.J."/>
            <person name="Gomes A.C."/>
            <person name="Macurrencykelacurrency M.R."/>
            <person name="Stajich J."/>
            <person name="Grigoriev I.V."/>
            <person name="Mortensen U.H."/>
            <person name="De Vries R.P."/>
            <person name="Baker S.E."/>
            <person name="Andersen M.R."/>
        </authorList>
    </citation>
    <scope>NUCLEOTIDE SEQUENCE [LARGE SCALE GENOMIC DNA]</scope>
    <source>
        <strain evidence="1 2">CBS 449.75</strain>
    </source>
</reference>
<evidence type="ECO:0008006" key="3">
    <source>
        <dbReference type="Google" id="ProtNLM"/>
    </source>
</evidence>
<dbReference type="EMBL" id="JBFXLQ010000043">
    <property type="protein sequence ID" value="KAL2864192.1"/>
    <property type="molecule type" value="Genomic_DNA"/>
</dbReference>
<protein>
    <recommendedName>
        <fullName evidence="3">Secreted protein</fullName>
    </recommendedName>
</protein>
<evidence type="ECO:0000313" key="2">
    <source>
        <dbReference type="Proteomes" id="UP001610432"/>
    </source>
</evidence>
<evidence type="ECO:0000313" key="1">
    <source>
        <dbReference type="EMBL" id="KAL2864192.1"/>
    </source>
</evidence>
<comment type="caution">
    <text evidence="1">The sequence shown here is derived from an EMBL/GenBank/DDBJ whole genome shotgun (WGS) entry which is preliminary data.</text>
</comment>
<proteinExistence type="predicted"/>
<sequence length="137" mass="16243">MWMAMLCSVTVSMGEDRRGAFNVTRFVTGVSRVTSEAGKPCHRVQSLTVSHEFSTAAYRYIRAEQGSHCRSRHRACRNQVRYRHQDRPWCNPFPESPAPWCGPETRRSWLFQARHRWQSAFWKRKRSTVSIKTRRRK</sequence>